<dbReference type="FunFam" id="1.10.340.30:FF:000020">
    <property type="entry name" value="Pre-mRNA splicing factor, putative"/>
    <property type="match status" value="1"/>
</dbReference>
<dbReference type="PANTHER" id="PTHR15074:SF0">
    <property type="entry name" value="METHYL-CPG-BINDING DOMAIN PROTEIN 4-LIKE PROTEIN"/>
    <property type="match status" value="1"/>
</dbReference>
<dbReference type="GO" id="GO:0003677">
    <property type="term" value="F:DNA binding"/>
    <property type="evidence" value="ECO:0007669"/>
    <property type="project" value="InterPro"/>
</dbReference>
<name>A0A167UX01_9EURO</name>
<dbReference type="GO" id="GO:0006285">
    <property type="term" value="P:base-excision repair, AP site formation"/>
    <property type="evidence" value="ECO:0007669"/>
    <property type="project" value="UniProtKB-ARBA"/>
</dbReference>
<gene>
    <name evidence="4" type="ORF">AAP_06300</name>
</gene>
<evidence type="ECO:0000259" key="3">
    <source>
        <dbReference type="SMART" id="SM00478"/>
    </source>
</evidence>
<keyword evidence="5" id="KW-1185">Reference proteome</keyword>
<dbReference type="SMART" id="SM00478">
    <property type="entry name" value="ENDO3c"/>
    <property type="match status" value="1"/>
</dbReference>
<feature type="domain" description="HhH-GPD" evidence="3">
    <location>
        <begin position="94"/>
        <end position="259"/>
    </location>
</feature>
<sequence>MARAVVKRSPKKSPYFTTAASSRVKREHSERAVISCAEGIEAVEVKQTVVTKAKQRKVKSPSCVPFAPTGASEFGLVQEKLAHDPFRLLIATIFLNKTRGKVAIPVLYQLFGKYPTPADLASANTSDIAEMMQCLGLQNTRAKKCVELSRKWLETPPTKGVRYRRLHYPKHKDGSDIKPRETVDEDDSRIAWEAAHLPGIGPYALDSWRIFCRDEMRGLAKDWKGTGASNSDFVPEWKTVLPQDKELRAFLAWMWLKEGYEWNCLNGELKPVRKKILRAIEKDRSLYLNHKGRLKVIKR</sequence>
<reference evidence="4 5" key="1">
    <citation type="journal article" date="2016" name="Genome Biol. Evol.">
        <title>Divergent and convergent evolution of fungal pathogenicity.</title>
        <authorList>
            <person name="Shang Y."/>
            <person name="Xiao G."/>
            <person name="Zheng P."/>
            <person name="Cen K."/>
            <person name="Zhan S."/>
            <person name="Wang C."/>
        </authorList>
    </citation>
    <scope>NUCLEOTIDE SEQUENCE [LARGE SCALE GENOMIC DNA]</scope>
    <source>
        <strain evidence="4 5">ARSEF 7405</strain>
    </source>
</reference>
<dbReference type="InterPro" id="IPR003265">
    <property type="entry name" value="HhH-GPD_domain"/>
</dbReference>
<dbReference type="AlphaFoldDB" id="A0A167UX01"/>
<dbReference type="OrthoDB" id="10265068at2759"/>
<comment type="subcellular location">
    <subcellularLocation>
        <location evidence="1">Nucleus</location>
    </subcellularLocation>
</comment>
<evidence type="ECO:0000313" key="5">
    <source>
        <dbReference type="Proteomes" id="UP000242877"/>
    </source>
</evidence>
<dbReference type="SUPFAM" id="SSF48150">
    <property type="entry name" value="DNA-glycosylase"/>
    <property type="match status" value="1"/>
</dbReference>
<dbReference type="Gene3D" id="1.10.340.30">
    <property type="entry name" value="Hypothetical protein, domain 2"/>
    <property type="match status" value="1"/>
</dbReference>
<dbReference type="VEuPathDB" id="FungiDB:AAP_06300"/>
<protein>
    <submittedName>
        <fullName evidence="4">Methyl-CpG-binding domain-containing protein 4</fullName>
    </submittedName>
</protein>
<dbReference type="Pfam" id="PF00730">
    <property type="entry name" value="HhH-GPD"/>
    <property type="match status" value="1"/>
</dbReference>
<dbReference type="GO" id="GO:0005634">
    <property type="term" value="C:nucleus"/>
    <property type="evidence" value="ECO:0007669"/>
    <property type="project" value="UniProtKB-SubCell"/>
</dbReference>
<dbReference type="GO" id="GO:0003824">
    <property type="term" value="F:catalytic activity"/>
    <property type="evidence" value="ECO:0007669"/>
    <property type="project" value="InterPro"/>
</dbReference>
<dbReference type="Proteomes" id="UP000242877">
    <property type="component" value="Unassembled WGS sequence"/>
</dbReference>
<organism evidence="4 5">
    <name type="scientific">Ascosphaera apis ARSEF 7405</name>
    <dbReference type="NCBI Taxonomy" id="392613"/>
    <lineage>
        <taxon>Eukaryota</taxon>
        <taxon>Fungi</taxon>
        <taxon>Dikarya</taxon>
        <taxon>Ascomycota</taxon>
        <taxon>Pezizomycotina</taxon>
        <taxon>Eurotiomycetes</taxon>
        <taxon>Eurotiomycetidae</taxon>
        <taxon>Onygenales</taxon>
        <taxon>Ascosphaeraceae</taxon>
        <taxon>Ascosphaera</taxon>
    </lineage>
</organism>
<dbReference type="InterPro" id="IPR011257">
    <property type="entry name" value="DNA_glycosylase"/>
</dbReference>
<dbReference type="InterPro" id="IPR045138">
    <property type="entry name" value="MeCP2/MBD4"/>
</dbReference>
<keyword evidence="2" id="KW-0539">Nucleus</keyword>
<proteinExistence type="predicted"/>
<dbReference type="PANTHER" id="PTHR15074">
    <property type="entry name" value="METHYL-CPG-BINDING PROTEIN"/>
    <property type="match status" value="1"/>
</dbReference>
<evidence type="ECO:0000256" key="2">
    <source>
        <dbReference type="ARBA" id="ARBA00023242"/>
    </source>
</evidence>
<evidence type="ECO:0000256" key="1">
    <source>
        <dbReference type="ARBA" id="ARBA00004123"/>
    </source>
</evidence>
<evidence type="ECO:0000313" key="4">
    <source>
        <dbReference type="EMBL" id="KZZ86726.1"/>
    </source>
</evidence>
<dbReference type="EMBL" id="AZGZ01000050">
    <property type="protein sequence ID" value="KZZ86726.1"/>
    <property type="molecule type" value="Genomic_DNA"/>
</dbReference>
<comment type="caution">
    <text evidence="4">The sequence shown here is derived from an EMBL/GenBank/DDBJ whole genome shotgun (WGS) entry which is preliminary data.</text>
</comment>
<accession>A0A167UX01</accession>